<gene>
    <name evidence="2" type="ORF">EDD18DRAFT_862083</name>
</gene>
<organism evidence="2 3">
    <name type="scientific">Armillaria luteobubalina</name>
    <dbReference type="NCBI Taxonomy" id="153913"/>
    <lineage>
        <taxon>Eukaryota</taxon>
        <taxon>Fungi</taxon>
        <taxon>Dikarya</taxon>
        <taxon>Basidiomycota</taxon>
        <taxon>Agaricomycotina</taxon>
        <taxon>Agaricomycetes</taxon>
        <taxon>Agaricomycetidae</taxon>
        <taxon>Agaricales</taxon>
        <taxon>Marasmiineae</taxon>
        <taxon>Physalacriaceae</taxon>
        <taxon>Armillaria</taxon>
    </lineage>
</organism>
<sequence>MSELYTCPFFKSSGCTLNTCPMQNRVPKCHSIHPAISPTSTRLFCSTTHRNPWHPDYTYLKTPYPHVSCFSFTKATRFYATATLHLQPIRRLQWPVHPSLSPIYMHTSSTVRRFQIQRLRIQVHTFNNYPMQNRVTRCHCVHPQRYHRRSTFLPDPRRKQYPAASHYPSHSQIHPTAADPYPKTKHPFLDIQQYWIHRCVVCISTFLS</sequence>
<feature type="region of interest" description="Disordered" evidence="1">
    <location>
        <begin position="155"/>
        <end position="179"/>
    </location>
</feature>
<dbReference type="AlphaFoldDB" id="A0AA39QCH4"/>
<protein>
    <submittedName>
        <fullName evidence="2">Uncharacterized protein</fullName>
    </submittedName>
</protein>
<accession>A0AA39QCH4</accession>
<dbReference type="Proteomes" id="UP001175228">
    <property type="component" value="Unassembled WGS sequence"/>
</dbReference>
<keyword evidence="3" id="KW-1185">Reference proteome</keyword>
<reference evidence="2" key="1">
    <citation type="submission" date="2023-06" db="EMBL/GenBank/DDBJ databases">
        <authorList>
            <consortium name="Lawrence Berkeley National Laboratory"/>
            <person name="Ahrendt S."/>
            <person name="Sahu N."/>
            <person name="Indic B."/>
            <person name="Wong-Bajracharya J."/>
            <person name="Merenyi Z."/>
            <person name="Ke H.-M."/>
            <person name="Monk M."/>
            <person name="Kocsube S."/>
            <person name="Drula E."/>
            <person name="Lipzen A."/>
            <person name="Balint B."/>
            <person name="Henrissat B."/>
            <person name="Andreopoulos B."/>
            <person name="Martin F.M."/>
            <person name="Harder C.B."/>
            <person name="Rigling D."/>
            <person name="Ford K.L."/>
            <person name="Foster G.D."/>
            <person name="Pangilinan J."/>
            <person name="Papanicolaou A."/>
            <person name="Barry K."/>
            <person name="LaButti K."/>
            <person name="Viragh M."/>
            <person name="Koriabine M."/>
            <person name="Yan M."/>
            <person name="Riley R."/>
            <person name="Champramary S."/>
            <person name="Plett K.L."/>
            <person name="Tsai I.J."/>
            <person name="Slot J."/>
            <person name="Sipos G."/>
            <person name="Plett J."/>
            <person name="Nagy L.G."/>
            <person name="Grigoriev I.V."/>
        </authorList>
    </citation>
    <scope>NUCLEOTIDE SEQUENCE</scope>
    <source>
        <strain evidence="2">HWK02</strain>
    </source>
</reference>
<evidence type="ECO:0000256" key="1">
    <source>
        <dbReference type="SAM" id="MobiDB-lite"/>
    </source>
</evidence>
<dbReference type="EMBL" id="JAUEPU010000009">
    <property type="protein sequence ID" value="KAK0499764.1"/>
    <property type="molecule type" value="Genomic_DNA"/>
</dbReference>
<evidence type="ECO:0000313" key="3">
    <source>
        <dbReference type="Proteomes" id="UP001175228"/>
    </source>
</evidence>
<evidence type="ECO:0000313" key="2">
    <source>
        <dbReference type="EMBL" id="KAK0499764.1"/>
    </source>
</evidence>
<comment type="caution">
    <text evidence="2">The sequence shown here is derived from an EMBL/GenBank/DDBJ whole genome shotgun (WGS) entry which is preliminary data.</text>
</comment>
<proteinExistence type="predicted"/>
<name>A0AA39QCH4_9AGAR</name>